<organism evidence="2">
    <name type="scientific">Muribaculaceae bacterium Z82</name>
    <dbReference type="NCBI Taxonomy" id="2304548"/>
    <lineage>
        <taxon>Bacteria</taxon>
        <taxon>Pseudomonadati</taxon>
        <taxon>Bacteroidota</taxon>
        <taxon>Bacteroidia</taxon>
        <taxon>Bacteroidales</taxon>
        <taxon>Muribaculaceae</taxon>
    </lineage>
</organism>
<feature type="domain" description="Serine aminopeptidase S33" evidence="1">
    <location>
        <begin position="40"/>
        <end position="304"/>
    </location>
</feature>
<dbReference type="PANTHER" id="PTHR11614">
    <property type="entry name" value="PHOSPHOLIPASE-RELATED"/>
    <property type="match status" value="1"/>
</dbReference>
<sequence>MSATVVVEPVEFPSSDGATAIHGCLWSRPPADGADAVSSKPRALIQIVHGMQEHIGRYDEFARFLVGQGFAVCAEDHVGHGKSAASPDDLGHMGPEAKEQLVEDVQTLRRIALDRVGRDVPYVVFGHSMGSFITRVFLARHGEGVRAAVICGTGNMPVAVSRLGNLAARAIARVKGQTYRSPLLESLVTGGFGRAIPDARTPLDWLSTDPAVVEAFRNDPLAGAPFSAGAYAALTDLTAETASLGSARRIPSDLPVLFIAGSEDPVGERGKAVRAAASLFERAGVKDVTCIIYDGMRHEILNEPGRQRVYADVVSWIEKRL</sequence>
<protein>
    <submittedName>
        <fullName evidence="2">Alpha/beta fold hydrolase</fullName>
    </submittedName>
</protein>
<evidence type="ECO:0000313" key="2">
    <source>
        <dbReference type="EMBL" id="NBI34290.1"/>
    </source>
</evidence>
<gene>
    <name evidence="2" type="ORF">D1639_04440</name>
</gene>
<dbReference type="EMBL" id="QWKH01000021">
    <property type="protein sequence ID" value="NBI34290.1"/>
    <property type="molecule type" value="Genomic_DNA"/>
</dbReference>
<dbReference type="GO" id="GO:0016787">
    <property type="term" value="F:hydrolase activity"/>
    <property type="evidence" value="ECO:0007669"/>
    <property type="project" value="UniProtKB-KW"/>
</dbReference>
<name>A0A7C9NZ56_9BACT</name>
<dbReference type="SUPFAM" id="SSF53474">
    <property type="entry name" value="alpha/beta-Hydrolases"/>
    <property type="match status" value="1"/>
</dbReference>
<reference evidence="2" key="1">
    <citation type="submission" date="2018-08" db="EMBL/GenBank/DDBJ databases">
        <title>Murine metabolic-syndrome-specific gut microbial biobank.</title>
        <authorList>
            <person name="Liu C."/>
        </authorList>
    </citation>
    <scope>NUCLEOTIDE SEQUENCE [LARGE SCALE GENOMIC DNA]</scope>
    <source>
        <strain evidence="2">Z82</strain>
    </source>
</reference>
<dbReference type="AlphaFoldDB" id="A0A7C9NZ56"/>
<evidence type="ECO:0000259" key="1">
    <source>
        <dbReference type="Pfam" id="PF12146"/>
    </source>
</evidence>
<dbReference type="Gene3D" id="3.40.50.1820">
    <property type="entry name" value="alpha/beta hydrolase"/>
    <property type="match status" value="1"/>
</dbReference>
<keyword evidence="2" id="KW-0378">Hydrolase</keyword>
<dbReference type="InterPro" id="IPR029058">
    <property type="entry name" value="AB_hydrolase_fold"/>
</dbReference>
<dbReference type="InterPro" id="IPR022742">
    <property type="entry name" value="Hydrolase_4"/>
</dbReference>
<dbReference type="Pfam" id="PF12146">
    <property type="entry name" value="Hydrolase_4"/>
    <property type="match status" value="1"/>
</dbReference>
<dbReference type="InterPro" id="IPR051044">
    <property type="entry name" value="MAG_DAG_Lipase"/>
</dbReference>
<comment type="caution">
    <text evidence="2">The sequence shown here is derived from an EMBL/GenBank/DDBJ whole genome shotgun (WGS) entry which is preliminary data.</text>
</comment>
<accession>A0A7C9NZ56</accession>
<proteinExistence type="predicted"/>